<organism evidence="4 5">
    <name type="scientific">Trema orientale</name>
    <name type="common">Charcoal tree</name>
    <name type="synonym">Celtis orientalis</name>
    <dbReference type="NCBI Taxonomy" id="63057"/>
    <lineage>
        <taxon>Eukaryota</taxon>
        <taxon>Viridiplantae</taxon>
        <taxon>Streptophyta</taxon>
        <taxon>Embryophyta</taxon>
        <taxon>Tracheophyta</taxon>
        <taxon>Spermatophyta</taxon>
        <taxon>Magnoliopsida</taxon>
        <taxon>eudicotyledons</taxon>
        <taxon>Gunneridae</taxon>
        <taxon>Pentapetalae</taxon>
        <taxon>rosids</taxon>
        <taxon>fabids</taxon>
        <taxon>Rosales</taxon>
        <taxon>Cannabaceae</taxon>
        <taxon>Trema</taxon>
    </lineage>
</organism>
<dbReference type="PANTHER" id="PTHR31625">
    <property type="match status" value="1"/>
</dbReference>
<accession>A0A2P5EQL8</accession>
<keyword evidence="1 4" id="KW-0808">Transferase</keyword>
<dbReference type="OrthoDB" id="1862401at2759"/>
<dbReference type="STRING" id="63057.A0A2P5EQL8"/>
<feature type="transmembrane region" description="Helical" evidence="3">
    <location>
        <begin position="293"/>
        <end position="313"/>
    </location>
</feature>
<sequence>MAVKIVDVCMVAPSPAATPDHSCSTLPLTFYDLQMLRSPLIQRLYCYQNSKTTSFFDSILPKLIHSLSHTLQHFLPLAGNLTWPRNSNKPVVVYVEGDAVSLTVALSDADFYSLSGCWEGSELPQATECHPLLPNLPVSHERAKVLAIQLTVFPEFGGFSIGIAAHHGVVDGKSLNSFTKSWAHICRSSFSSSSSHIGGVDEVSNNQSPLVLLPPELKPLFDRTLIKEPPKLEEIFSSNLWLKRSLLPRVPEVSPDSVRGTFRFPRAKIEKLRRLKGNKREHDHDRRRQRRRIVSTFTLTCALCLYLGLFSQVRRNRRQISTSHHPRGFEALTSLDNDNDINNWDSSIIDAADDHRIYSIFESPQFRVYGTDFGWGRPKKVDLLSIDGRRAMGFADTRDGDGGVEIGLVLKKHHMEAFSAMFAQGFEENNEDYLAGIIRSSL</sequence>
<evidence type="ECO:0000256" key="3">
    <source>
        <dbReference type="SAM" id="Phobius"/>
    </source>
</evidence>
<comment type="caution">
    <text evidence="4">The sequence shown here is derived from an EMBL/GenBank/DDBJ whole genome shotgun (WGS) entry which is preliminary data.</text>
</comment>
<proteinExistence type="predicted"/>
<dbReference type="EMBL" id="JXTC01000112">
    <property type="protein sequence ID" value="PON87851.1"/>
    <property type="molecule type" value="Genomic_DNA"/>
</dbReference>
<dbReference type="GO" id="GO:0016747">
    <property type="term" value="F:acyltransferase activity, transferring groups other than amino-acyl groups"/>
    <property type="evidence" value="ECO:0007669"/>
    <property type="project" value="UniProtKB-ARBA"/>
</dbReference>
<evidence type="ECO:0000256" key="1">
    <source>
        <dbReference type="ARBA" id="ARBA00022679"/>
    </source>
</evidence>
<gene>
    <name evidence="4" type="ORF">TorRG33x02_163960</name>
</gene>
<evidence type="ECO:0000313" key="5">
    <source>
        <dbReference type="Proteomes" id="UP000237000"/>
    </source>
</evidence>
<reference evidence="5" key="1">
    <citation type="submission" date="2016-06" db="EMBL/GenBank/DDBJ databases">
        <title>Parallel loss of symbiosis genes in relatives of nitrogen-fixing non-legume Parasponia.</title>
        <authorList>
            <person name="Van Velzen R."/>
            <person name="Holmer R."/>
            <person name="Bu F."/>
            <person name="Rutten L."/>
            <person name="Van Zeijl A."/>
            <person name="Liu W."/>
            <person name="Santuari L."/>
            <person name="Cao Q."/>
            <person name="Sharma T."/>
            <person name="Shen D."/>
            <person name="Roswanjaya Y."/>
            <person name="Wardhani T."/>
            <person name="Kalhor M.S."/>
            <person name="Jansen J."/>
            <person name="Van den Hoogen J."/>
            <person name="Gungor B."/>
            <person name="Hartog M."/>
            <person name="Hontelez J."/>
            <person name="Verver J."/>
            <person name="Yang W.-C."/>
            <person name="Schijlen E."/>
            <person name="Repin R."/>
            <person name="Schilthuizen M."/>
            <person name="Schranz E."/>
            <person name="Heidstra R."/>
            <person name="Miyata K."/>
            <person name="Fedorova E."/>
            <person name="Kohlen W."/>
            <person name="Bisseling T."/>
            <person name="Smit S."/>
            <person name="Geurts R."/>
        </authorList>
    </citation>
    <scope>NUCLEOTIDE SEQUENCE [LARGE SCALE GENOMIC DNA]</scope>
    <source>
        <strain evidence="5">cv. RG33-2</strain>
    </source>
</reference>
<dbReference type="InParanoid" id="A0A2P5EQL8"/>
<dbReference type="Proteomes" id="UP000237000">
    <property type="component" value="Unassembled WGS sequence"/>
</dbReference>
<keyword evidence="5" id="KW-1185">Reference proteome</keyword>
<keyword evidence="2" id="KW-0012">Acyltransferase</keyword>
<keyword evidence="3" id="KW-1133">Transmembrane helix</keyword>
<evidence type="ECO:0000256" key="2">
    <source>
        <dbReference type="ARBA" id="ARBA00023315"/>
    </source>
</evidence>
<protein>
    <submittedName>
        <fullName evidence="4">Transferase</fullName>
    </submittedName>
</protein>
<dbReference type="InterPro" id="IPR051504">
    <property type="entry name" value="Plant_metabolite_acyltrans"/>
</dbReference>
<keyword evidence="3" id="KW-0472">Membrane</keyword>
<dbReference type="InterPro" id="IPR023213">
    <property type="entry name" value="CAT-like_dom_sf"/>
</dbReference>
<dbReference type="AlphaFoldDB" id="A0A2P5EQL8"/>
<dbReference type="Pfam" id="PF02458">
    <property type="entry name" value="Transferase"/>
    <property type="match status" value="2"/>
</dbReference>
<dbReference type="Gene3D" id="3.30.559.10">
    <property type="entry name" value="Chloramphenicol acetyltransferase-like domain"/>
    <property type="match status" value="2"/>
</dbReference>
<name>A0A2P5EQL8_TREOI</name>
<evidence type="ECO:0000313" key="4">
    <source>
        <dbReference type="EMBL" id="PON87851.1"/>
    </source>
</evidence>
<keyword evidence="3" id="KW-0812">Transmembrane</keyword>